<dbReference type="InterPro" id="IPR018170">
    <property type="entry name" value="Aldo/ket_reductase_CS"/>
</dbReference>
<dbReference type="WBParaSite" id="SBAD_0000019701-mRNA-1">
    <property type="protein sequence ID" value="SBAD_0000019701-mRNA-1"/>
    <property type="gene ID" value="SBAD_0000019701"/>
</dbReference>
<dbReference type="Proteomes" id="UP000270296">
    <property type="component" value="Unassembled WGS sequence"/>
</dbReference>
<dbReference type="PANTHER" id="PTHR11732">
    <property type="entry name" value="ALDO/KETO REDUCTASE"/>
    <property type="match status" value="1"/>
</dbReference>
<dbReference type="GO" id="GO:0016491">
    <property type="term" value="F:oxidoreductase activity"/>
    <property type="evidence" value="ECO:0007669"/>
    <property type="project" value="InterPro"/>
</dbReference>
<dbReference type="SUPFAM" id="SSF51430">
    <property type="entry name" value="NAD(P)-linked oxidoreductase"/>
    <property type="match status" value="1"/>
</dbReference>
<dbReference type="AlphaFoldDB" id="A0A183I991"/>
<accession>A0A183I991</accession>
<dbReference type="OrthoDB" id="416253at2759"/>
<gene>
    <name evidence="2" type="ORF">SBAD_LOCUS185</name>
</gene>
<evidence type="ECO:0000313" key="3">
    <source>
        <dbReference type="Proteomes" id="UP000270296"/>
    </source>
</evidence>
<name>A0A183I991_9BILA</name>
<reference evidence="2 3" key="2">
    <citation type="submission" date="2018-11" db="EMBL/GenBank/DDBJ databases">
        <authorList>
            <consortium name="Pathogen Informatics"/>
        </authorList>
    </citation>
    <scope>NUCLEOTIDE SEQUENCE [LARGE SCALE GENOMIC DNA]</scope>
</reference>
<proteinExistence type="predicted"/>
<dbReference type="InterPro" id="IPR023210">
    <property type="entry name" value="NADP_OxRdtase_dom"/>
</dbReference>
<evidence type="ECO:0000259" key="1">
    <source>
        <dbReference type="Pfam" id="PF00248"/>
    </source>
</evidence>
<dbReference type="InterPro" id="IPR020471">
    <property type="entry name" value="AKR"/>
</dbReference>
<protein>
    <submittedName>
        <fullName evidence="4">Aldo_ket_red domain-containing protein</fullName>
    </submittedName>
</protein>
<dbReference type="PRINTS" id="PR00069">
    <property type="entry name" value="ALDKETRDTASE"/>
</dbReference>
<dbReference type="Pfam" id="PF00248">
    <property type="entry name" value="Aldo_ket_red"/>
    <property type="match status" value="1"/>
</dbReference>
<evidence type="ECO:0000313" key="4">
    <source>
        <dbReference type="WBParaSite" id="SBAD_0000019701-mRNA-1"/>
    </source>
</evidence>
<evidence type="ECO:0000313" key="2">
    <source>
        <dbReference type="EMBL" id="VDO80474.1"/>
    </source>
</evidence>
<dbReference type="Gene3D" id="3.20.20.100">
    <property type="entry name" value="NADP-dependent oxidoreductase domain"/>
    <property type="match status" value="1"/>
</dbReference>
<dbReference type="PROSITE" id="PS00798">
    <property type="entry name" value="ALDOKETO_REDUCTASE_1"/>
    <property type="match status" value="1"/>
</dbReference>
<dbReference type="InterPro" id="IPR036812">
    <property type="entry name" value="NAD(P)_OxRdtase_dom_sf"/>
</dbReference>
<dbReference type="EMBL" id="UZAM01000313">
    <property type="protein sequence ID" value="VDO80474.1"/>
    <property type="molecule type" value="Genomic_DNA"/>
</dbReference>
<feature type="domain" description="NADP-dependent oxidoreductase" evidence="1">
    <location>
        <begin position="20"/>
        <end position="120"/>
    </location>
</feature>
<keyword evidence="3" id="KW-1185">Reference proteome</keyword>
<organism evidence="4">
    <name type="scientific">Soboliphyme baturini</name>
    <dbReference type="NCBI Taxonomy" id="241478"/>
    <lineage>
        <taxon>Eukaryota</taxon>
        <taxon>Metazoa</taxon>
        <taxon>Ecdysozoa</taxon>
        <taxon>Nematoda</taxon>
        <taxon>Enoplea</taxon>
        <taxon>Dorylaimia</taxon>
        <taxon>Dioctophymatida</taxon>
        <taxon>Dioctophymatoidea</taxon>
        <taxon>Soboliphymatidae</taxon>
        <taxon>Soboliphyme</taxon>
    </lineage>
</organism>
<reference evidence="4" key="1">
    <citation type="submission" date="2016-06" db="UniProtKB">
        <authorList>
            <consortium name="WormBaseParasite"/>
        </authorList>
    </citation>
    <scope>IDENTIFICATION</scope>
</reference>
<sequence length="130" mass="14703">MSPDTCLSMKMLSGYSIPTIGLGTYKVDPRDVERVLSTALDIGYRHIDCAELYENQTEIGATLAKQFSSGKLRRDEVFITSKVWNNAHSYSKASEAIDVILRELQLPYLDLCLIHWPQGYAEHNGFFPMV</sequence>